<reference evidence="1 2" key="1">
    <citation type="submission" date="2021-04" db="EMBL/GenBank/DDBJ databases">
        <title>Genomics, taxonomy and metabolism of representatives of sulfur bacteria of the genus Thiothrix: Thiothrix fructosivorans QT, Thiothrix unzii A1T and three new species, Thiothrix subterranea sp. nov., Thiothrix litoralis sp. nov. and 'Candidatus Thiothrix anitrata' sp. nov.</title>
        <authorList>
            <person name="Ravin N.V."/>
            <person name="Smolyakov D."/>
            <person name="Rudenko T.S."/>
            <person name="Mardanov A.V."/>
            <person name="Beletsky A.V."/>
            <person name="Markov N.D."/>
            <person name="Fomenkov A.I."/>
            <person name="Roberts R.J."/>
            <person name="Karnachuk O.V."/>
            <person name="Novikov A."/>
            <person name="Grabovich M.Y."/>
        </authorList>
    </citation>
    <scope>NUCLEOTIDE SEQUENCE [LARGE SCALE GENOMIC DNA]</scope>
    <source>
        <strain evidence="1 2">A52</strain>
    </source>
</reference>
<dbReference type="InterPro" id="IPR019239">
    <property type="entry name" value="VapB_antitoxin"/>
</dbReference>
<keyword evidence="2" id="KW-1185">Reference proteome</keyword>
<organism evidence="1 2">
    <name type="scientific">Candidatus Thiothrix anitrata</name>
    <dbReference type="NCBI Taxonomy" id="2823902"/>
    <lineage>
        <taxon>Bacteria</taxon>
        <taxon>Pseudomonadati</taxon>
        <taxon>Pseudomonadota</taxon>
        <taxon>Gammaproteobacteria</taxon>
        <taxon>Thiotrichales</taxon>
        <taxon>Thiotrichaceae</taxon>
        <taxon>Thiothrix</taxon>
    </lineage>
</organism>
<sequence>MRTNVMLDDVLVKEAIALTGAATKRELLDMALRELIRARRKKDLFDLAGRVEFAAGYDYKASRGLRYGAD</sequence>
<dbReference type="EMBL" id="CP072800">
    <property type="protein sequence ID" value="QTR50134.1"/>
    <property type="molecule type" value="Genomic_DNA"/>
</dbReference>
<dbReference type="RefSeq" id="WP_210227116.1">
    <property type="nucleotide sequence ID" value="NZ_CP072800.1"/>
</dbReference>
<gene>
    <name evidence="1" type="ORF">J8380_00680</name>
</gene>
<evidence type="ECO:0000313" key="2">
    <source>
        <dbReference type="Proteomes" id="UP000672027"/>
    </source>
</evidence>
<accession>A0ABX7X2M3</accession>
<name>A0ABX7X2M3_9GAMM</name>
<dbReference type="Proteomes" id="UP000672027">
    <property type="component" value="Chromosome"/>
</dbReference>
<dbReference type="Pfam" id="PF09957">
    <property type="entry name" value="VapB_antitoxin"/>
    <property type="match status" value="1"/>
</dbReference>
<protein>
    <submittedName>
        <fullName evidence="1">Type II toxin-antitoxin system VapB family antitoxin</fullName>
    </submittedName>
</protein>
<proteinExistence type="predicted"/>
<evidence type="ECO:0000313" key="1">
    <source>
        <dbReference type="EMBL" id="QTR50134.1"/>
    </source>
</evidence>